<evidence type="ECO:0000256" key="9">
    <source>
        <dbReference type="ARBA" id="ARBA00022982"/>
    </source>
</evidence>
<protein>
    <recommendedName>
        <fullName evidence="3">ferric-chelate reductase (NADPH)</fullName>
        <ecNumber evidence="3">1.16.1.9</ecNumber>
    </recommendedName>
</protein>
<keyword evidence="6" id="KW-0285">Flavoprotein</keyword>
<keyword evidence="7 16" id="KW-0812">Transmembrane</keyword>
<dbReference type="InterPro" id="IPR039261">
    <property type="entry name" value="FNR_nucleotide-bd"/>
</dbReference>
<evidence type="ECO:0000256" key="7">
    <source>
        <dbReference type="ARBA" id="ARBA00022692"/>
    </source>
</evidence>
<evidence type="ECO:0000259" key="18">
    <source>
        <dbReference type="PROSITE" id="PS51384"/>
    </source>
</evidence>
<dbReference type="VEuPathDB" id="FungiDB:YALI0_B10846g"/>
<evidence type="ECO:0000256" key="2">
    <source>
        <dbReference type="ARBA" id="ARBA00006278"/>
    </source>
</evidence>
<reference evidence="20 22" key="2">
    <citation type="submission" date="2018-07" db="EMBL/GenBank/DDBJ databases">
        <title>Draft Genome Assemblies for Five Robust Yarrowia lipolytica Strains Exhibiting High Lipid Production and Pentose Sugar Utilization and Sugar Alcohol Secretion from Undetoxified Lignocellulosic Biomass Hydrolysates.</title>
        <authorList>
            <consortium name="DOE Joint Genome Institute"/>
            <person name="Walker C."/>
            <person name="Ryu S."/>
            <person name="Na H."/>
            <person name="Zane M."/>
            <person name="LaButti K."/>
            <person name="Lipzen A."/>
            <person name="Haridas S."/>
            <person name="Barry K."/>
            <person name="Grigoriev I.V."/>
            <person name="Quarterman J."/>
            <person name="Slininger P."/>
            <person name="Dien B."/>
            <person name="Trinh C.T."/>
        </authorList>
    </citation>
    <scope>NUCLEOTIDE SEQUENCE [LARGE SCALE GENOMIC DNA]</scope>
    <source>
        <strain evidence="20 22">YB392</strain>
    </source>
</reference>
<feature type="transmembrane region" description="Helical" evidence="16">
    <location>
        <begin position="340"/>
        <end position="362"/>
    </location>
</feature>
<sequence length="705" mass="80469">MKFTSLLLLAAATEAARDTLANAGYHVNSACNSLTNQVTWDVGKTGRGMTYIKYCKYQPWLGTYTHCVEQFEEHEHVQDQAFDFLIKNCDNVDVHFTHEDLRGFAANATPYINHDANFTAINRAPVEFNHSAYSLSYRSGKEFKWQLDSGTYFGAGLVAWFALVILIGAVINFVYKAFPQTIFGLTQRPVKTFRQWFSLPATFGHKHSSPMDFKIIQMATPTRVQSFVVFVYIALNIIFMCICYDLFTPNSSFKTKSDQLARYVSDRSGIMAFTQLPLIFLFAGRNNIMMWITGWSFDTFNVYHRWVSRMMTIHAIIHSVGYTVIGARRGALKIYYSRTYWRWGVVATILCSFICIQSIYFLRHRWYDAFLFIHIVFAVMFVVGCWWHCEDLGWMQWVYASIALWCFDRLMRLVRMAWSGKSSGVAQIVGREARIVRIEVDYSQRWKFFPGAHVYLHCLKGTRKPWESHPFTIYQSPEAVAGNKITFLIKCYDGMTNSLFNYLDKNGKCTLPVLMDGPYGSQHPVHKYDTSILVAGGIGITATYAYAMDSIQRGLKQHIVFIWVVSDDEYLKWFSQELAYLQTAENIEVRLYLTRQHSRNGGTTTMSEKNVGVQETIINTSSSDEASDKASDVQSLSSMGSVQVNYGSRPDLCAEIPNIVSQAAGTTSVMVCGPPVMNDDTRKAVALSLDFTNKRVDYFEEAFAW</sequence>
<dbReference type="eggNOG" id="KOG0039">
    <property type="taxonomic scope" value="Eukaryota"/>
</dbReference>
<dbReference type="EMBL" id="KZ858951">
    <property type="protein sequence ID" value="RDW28638.1"/>
    <property type="molecule type" value="Genomic_DNA"/>
</dbReference>
<comment type="similarity">
    <text evidence="2">Belongs to the ferric reductase (FRE) family.</text>
</comment>
<keyword evidence="8" id="KW-0274">FAD</keyword>
<dbReference type="GO" id="GO:0005886">
    <property type="term" value="C:plasma membrane"/>
    <property type="evidence" value="ECO:0007669"/>
    <property type="project" value="UniProtKB-SubCell"/>
</dbReference>
<organism evidence="19 21">
    <name type="scientific">Yarrowia lipolytica</name>
    <name type="common">Candida lipolytica</name>
    <dbReference type="NCBI Taxonomy" id="4952"/>
    <lineage>
        <taxon>Eukaryota</taxon>
        <taxon>Fungi</taxon>
        <taxon>Dikarya</taxon>
        <taxon>Ascomycota</taxon>
        <taxon>Saccharomycotina</taxon>
        <taxon>Dipodascomycetes</taxon>
        <taxon>Dipodascales</taxon>
        <taxon>Dipodascales incertae sedis</taxon>
        <taxon>Yarrowia</taxon>
    </lineage>
</organism>
<feature type="transmembrane region" description="Helical" evidence="16">
    <location>
        <begin position="267"/>
        <end position="285"/>
    </location>
</feature>
<dbReference type="AlphaFoldDB" id="A0A1D8N7B9"/>
<evidence type="ECO:0000256" key="16">
    <source>
        <dbReference type="SAM" id="Phobius"/>
    </source>
</evidence>
<keyword evidence="17" id="KW-0732">Signal</keyword>
<feature type="transmembrane region" description="Helical" evidence="16">
    <location>
        <begin position="306"/>
        <end position="325"/>
    </location>
</feature>
<dbReference type="InterPro" id="IPR017938">
    <property type="entry name" value="Riboflavin_synthase-like_b-brl"/>
</dbReference>
<keyword evidence="11" id="KW-0560">Oxidoreductase</keyword>
<evidence type="ECO:0000313" key="21">
    <source>
        <dbReference type="Proteomes" id="UP000182444"/>
    </source>
</evidence>
<dbReference type="PROSITE" id="PS51384">
    <property type="entry name" value="FAD_FR"/>
    <property type="match status" value="1"/>
</dbReference>
<feature type="domain" description="FAD-binding FR-type" evidence="18">
    <location>
        <begin position="415"/>
        <end position="525"/>
    </location>
</feature>
<reference evidence="19 21" key="1">
    <citation type="journal article" date="2016" name="PLoS ONE">
        <title>Sequence Assembly of Yarrowia lipolytica Strain W29/CLIB89 Shows Transposable Element Diversity.</title>
        <authorList>
            <person name="Magnan C."/>
            <person name="Yu J."/>
            <person name="Chang I."/>
            <person name="Jahn E."/>
            <person name="Kanomata Y."/>
            <person name="Wu J."/>
            <person name="Zeller M."/>
            <person name="Oakes M."/>
            <person name="Baldi P."/>
            <person name="Sandmeyer S."/>
        </authorList>
    </citation>
    <scope>NUCLEOTIDE SEQUENCE [LARGE SCALE GENOMIC DNA]</scope>
    <source>
        <strain evidence="19">CLIB89</strain>
        <strain evidence="21">CLIB89(W29)</strain>
    </source>
</reference>
<dbReference type="RefSeq" id="XP_500736.1">
    <property type="nucleotide sequence ID" value="XM_500736.1"/>
</dbReference>
<proteinExistence type="inferred from homology"/>
<dbReference type="OrthoDB" id="167398at2759"/>
<feature type="transmembrane region" description="Helical" evidence="16">
    <location>
        <begin position="227"/>
        <end position="247"/>
    </location>
</feature>
<evidence type="ECO:0000256" key="12">
    <source>
        <dbReference type="ARBA" id="ARBA00023065"/>
    </source>
</evidence>
<name>A0A1D8N7B9_YARLL</name>
<dbReference type="InterPro" id="IPR017927">
    <property type="entry name" value="FAD-bd_FR_type"/>
</dbReference>
<dbReference type="Pfam" id="PF01794">
    <property type="entry name" value="Ferric_reduct"/>
    <property type="match status" value="1"/>
</dbReference>
<dbReference type="Pfam" id="PF08022">
    <property type="entry name" value="FAD_binding_8"/>
    <property type="match status" value="1"/>
</dbReference>
<keyword evidence="4" id="KW-0813">Transport</keyword>
<dbReference type="InterPro" id="IPR013130">
    <property type="entry name" value="Fe3_Rdtase_TM_dom"/>
</dbReference>
<dbReference type="Gene3D" id="3.40.50.80">
    <property type="entry name" value="Nucleotide-binding domain of ferredoxin-NADP reductase (FNR) module"/>
    <property type="match status" value="1"/>
</dbReference>
<dbReference type="EMBL" id="CP017554">
    <property type="protein sequence ID" value="AOW01525.1"/>
    <property type="molecule type" value="Genomic_DNA"/>
</dbReference>
<dbReference type="PANTHER" id="PTHR32361">
    <property type="entry name" value="FERRIC/CUPRIC REDUCTASE TRANSMEMBRANE COMPONENT"/>
    <property type="match status" value="1"/>
</dbReference>
<dbReference type="InterPro" id="IPR051410">
    <property type="entry name" value="Ferric/Cupric_Reductase"/>
</dbReference>
<dbReference type="VEuPathDB" id="FungiDB:YALI1_B14544g"/>
<evidence type="ECO:0000256" key="6">
    <source>
        <dbReference type="ARBA" id="ARBA00022630"/>
    </source>
</evidence>
<evidence type="ECO:0000256" key="14">
    <source>
        <dbReference type="ARBA" id="ARBA00023180"/>
    </source>
</evidence>
<keyword evidence="9" id="KW-0249">Electron transport</keyword>
<evidence type="ECO:0000256" key="5">
    <source>
        <dbReference type="ARBA" id="ARBA00022475"/>
    </source>
</evidence>
<comment type="subcellular location">
    <subcellularLocation>
        <location evidence="1">Cell membrane</location>
        <topology evidence="1">Multi-pass membrane protein</topology>
    </subcellularLocation>
</comment>
<evidence type="ECO:0000256" key="8">
    <source>
        <dbReference type="ARBA" id="ARBA00022827"/>
    </source>
</evidence>
<dbReference type="CDD" id="cd06186">
    <property type="entry name" value="NOX_Duox_like_FAD_NADP"/>
    <property type="match status" value="1"/>
</dbReference>
<dbReference type="GO" id="GO:0052851">
    <property type="term" value="F:ferric-chelate reductase (NADPH) activity"/>
    <property type="evidence" value="ECO:0007669"/>
    <property type="project" value="UniProtKB-EC"/>
</dbReference>
<dbReference type="PANTHER" id="PTHR32361:SF9">
    <property type="entry name" value="FERRIC REDUCTASE TRANSMEMBRANE COMPONENT 3-RELATED"/>
    <property type="match status" value="1"/>
</dbReference>
<evidence type="ECO:0000313" key="20">
    <source>
        <dbReference type="EMBL" id="RDW28638.1"/>
    </source>
</evidence>
<evidence type="ECO:0000313" key="19">
    <source>
        <dbReference type="EMBL" id="AOW01525.1"/>
    </source>
</evidence>
<dbReference type="Proteomes" id="UP000256601">
    <property type="component" value="Unassembled WGS sequence"/>
</dbReference>
<keyword evidence="5" id="KW-1003">Cell membrane</keyword>
<keyword evidence="13 16" id="KW-0472">Membrane</keyword>
<evidence type="ECO:0000256" key="11">
    <source>
        <dbReference type="ARBA" id="ARBA00023002"/>
    </source>
</evidence>
<dbReference type="EC" id="1.16.1.9" evidence="3"/>
<evidence type="ECO:0000256" key="4">
    <source>
        <dbReference type="ARBA" id="ARBA00022448"/>
    </source>
</evidence>
<accession>A0A1D8N7B9</accession>
<dbReference type="KEGG" id="yli:2906816"/>
<dbReference type="Pfam" id="PF08030">
    <property type="entry name" value="NAD_binding_6"/>
    <property type="match status" value="1"/>
</dbReference>
<dbReference type="GeneID" id="2906816"/>
<dbReference type="GO" id="GO:0015677">
    <property type="term" value="P:copper ion import"/>
    <property type="evidence" value="ECO:0007669"/>
    <property type="project" value="TreeGrafter"/>
</dbReference>
<dbReference type="SFLD" id="SFLDG01168">
    <property type="entry name" value="Ferric_reductase_subgroup_(FRE"/>
    <property type="match status" value="1"/>
</dbReference>
<dbReference type="OMA" id="INTYFAQ"/>
<dbReference type="InterPro" id="IPR013112">
    <property type="entry name" value="FAD-bd_8"/>
</dbReference>
<comment type="catalytic activity">
    <reaction evidence="15">
        <text>2 a Fe(II)-siderophore + NADP(+) + H(+) = 2 a Fe(III)-siderophore + NADPH</text>
        <dbReference type="Rhea" id="RHEA:28795"/>
        <dbReference type="Rhea" id="RHEA-COMP:11342"/>
        <dbReference type="Rhea" id="RHEA-COMP:11344"/>
        <dbReference type="ChEBI" id="CHEBI:15378"/>
        <dbReference type="ChEBI" id="CHEBI:29033"/>
        <dbReference type="ChEBI" id="CHEBI:29034"/>
        <dbReference type="ChEBI" id="CHEBI:57783"/>
        <dbReference type="ChEBI" id="CHEBI:58349"/>
        <dbReference type="EC" id="1.16.1.9"/>
    </reaction>
</comment>
<feature type="transmembrane region" description="Helical" evidence="16">
    <location>
        <begin position="152"/>
        <end position="175"/>
    </location>
</feature>
<dbReference type="SUPFAM" id="SSF52343">
    <property type="entry name" value="Ferredoxin reductase-like, C-terminal NADP-linked domain"/>
    <property type="match status" value="1"/>
</dbReference>
<feature type="transmembrane region" description="Helical" evidence="16">
    <location>
        <begin position="369"/>
        <end position="388"/>
    </location>
</feature>
<evidence type="ECO:0000256" key="13">
    <source>
        <dbReference type="ARBA" id="ARBA00023136"/>
    </source>
</evidence>
<dbReference type="GO" id="GO:0006879">
    <property type="term" value="P:intracellular iron ion homeostasis"/>
    <property type="evidence" value="ECO:0007669"/>
    <property type="project" value="TreeGrafter"/>
</dbReference>
<evidence type="ECO:0000256" key="3">
    <source>
        <dbReference type="ARBA" id="ARBA00012668"/>
    </source>
</evidence>
<feature type="chain" id="PRO_5033268532" description="ferric-chelate reductase (NADPH)" evidence="17">
    <location>
        <begin position="16"/>
        <end position="705"/>
    </location>
</feature>
<gene>
    <name evidence="20" type="ORF">B0I71DRAFT_127093</name>
    <name evidence="19" type="ORF">YALI1_B14544g</name>
</gene>
<dbReference type="GO" id="GO:0006826">
    <property type="term" value="P:iron ion transport"/>
    <property type="evidence" value="ECO:0007669"/>
    <property type="project" value="TreeGrafter"/>
</dbReference>
<keyword evidence="12" id="KW-0406">Ion transport</keyword>
<feature type="signal peptide" evidence="17">
    <location>
        <begin position="1"/>
        <end position="15"/>
    </location>
</feature>
<dbReference type="SUPFAM" id="SSF63380">
    <property type="entry name" value="Riboflavin synthase domain-like"/>
    <property type="match status" value="1"/>
</dbReference>
<dbReference type="InterPro" id="IPR013121">
    <property type="entry name" value="Fe_red_NAD-bd_6"/>
</dbReference>
<keyword evidence="10 16" id="KW-1133">Transmembrane helix</keyword>
<dbReference type="SFLD" id="SFLDS00052">
    <property type="entry name" value="Ferric_Reductase_Domain"/>
    <property type="match status" value="1"/>
</dbReference>
<evidence type="ECO:0000256" key="15">
    <source>
        <dbReference type="ARBA" id="ARBA00048483"/>
    </source>
</evidence>
<evidence type="ECO:0000313" key="22">
    <source>
        <dbReference type="Proteomes" id="UP000256601"/>
    </source>
</evidence>
<dbReference type="Proteomes" id="UP000182444">
    <property type="component" value="Chromosome 1B"/>
</dbReference>
<evidence type="ECO:0000256" key="1">
    <source>
        <dbReference type="ARBA" id="ARBA00004651"/>
    </source>
</evidence>
<keyword evidence="14" id="KW-0325">Glycoprotein</keyword>
<evidence type="ECO:0000256" key="10">
    <source>
        <dbReference type="ARBA" id="ARBA00022989"/>
    </source>
</evidence>
<evidence type="ECO:0000256" key="17">
    <source>
        <dbReference type="SAM" id="SignalP"/>
    </source>
</evidence>